<name>A0A8J4E504_9ACTN</name>
<keyword evidence="3" id="KW-1185">Reference proteome</keyword>
<sequence>MPDFEDLLRQVMAIRGTLRAALIDHSSGMTVAALGRSVDGGDDSHPPPGSEPGRPGRHAEPRWEPDGDTGPMDIIRATVNSPAFVAPATPGYVEDIVVTSANGYHLIHFVVTDFDARLVLYVWLDRLVGNLAMTQRSLRNLGQHLVAA</sequence>
<evidence type="ECO:0000313" key="2">
    <source>
        <dbReference type="EMBL" id="GIJ61588.1"/>
    </source>
</evidence>
<evidence type="ECO:0000313" key="3">
    <source>
        <dbReference type="Proteomes" id="UP000612585"/>
    </source>
</evidence>
<proteinExistence type="predicted"/>
<organism evidence="2 3">
    <name type="scientific">Virgisporangium aurantiacum</name>
    <dbReference type="NCBI Taxonomy" id="175570"/>
    <lineage>
        <taxon>Bacteria</taxon>
        <taxon>Bacillati</taxon>
        <taxon>Actinomycetota</taxon>
        <taxon>Actinomycetes</taxon>
        <taxon>Micromonosporales</taxon>
        <taxon>Micromonosporaceae</taxon>
        <taxon>Virgisporangium</taxon>
    </lineage>
</organism>
<dbReference type="EMBL" id="BOPG01000067">
    <property type="protein sequence ID" value="GIJ61588.1"/>
    <property type="molecule type" value="Genomic_DNA"/>
</dbReference>
<protein>
    <submittedName>
        <fullName evidence="2">Uncharacterized protein</fullName>
    </submittedName>
</protein>
<dbReference type="RefSeq" id="WP_204006591.1">
    <property type="nucleotide sequence ID" value="NZ_BOPG01000067.1"/>
</dbReference>
<comment type="caution">
    <text evidence="2">The sequence shown here is derived from an EMBL/GenBank/DDBJ whole genome shotgun (WGS) entry which is preliminary data.</text>
</comment>
<dbReference type="Proteomes" id="UP000612585">
    <property type="component" value="Unassembled WGS sequence"/>
</dbReference>
<feature type="region of interest" description="Disordered" evidence="1">
    <location>
        <begin position="34"/>
        <end position="71"/>
    </location>
</feature>
<evidence type="ECO:0000256" key="1">
    <source>
        <dbReference type="SAM" id="MobiDB-lite"/>
    </source>
</evidence>
<dbReference type="AlphaFoldDB" id="A0A8J4E504"/>
<reference evidence="2" key="1">
    <citation type="submission" date="2021-01" db="EMBL/GenBank/DDBJ databases">
        <title>Whole genome shotgun sequence of Virgisporangium aurantiacum NBRC 16421.</title>
        <authorList>
            <person name="Komaki H."/>
            <person name="Tamura T."/>
        </authorList>
    </citation>
    <scope>NUCLEOTIDE SEQUENCE</scope>
    <source>
        <strain evidence="2">NBRC 16421</strain>
    </source>
</reference>
<accession>A0A8J4E504</accession>
<gene>
    <name evidence="2" type="ORF">Vau01_091040</name>
</gene>